<evidence type="ECO:0008006" key="2">
    <source>
        <dbReference type="Google" id="ProtNLM"/>
    </source>
</evidence>
<sequence length="325" mass="36699">ADGWRRTAFAKDSRWSVHKLSQVAPWLSDEDVEEAKALDPIGAEFARLYRGQWISGIGGAVDEASIDRAFRLPGPIPYIEKGWEYISGLDLGVSHDHSGMVVVGVNKVEQRIKVPYIRAWEPTMSKEGGKREVDLSAVEEECVRVNELYRIVWFGYDPAAGGSFMAQRLRQQNVPMIEMTFSSTNLTDMAVSFVQVMKDGILECYEDKEGRLRRDFGKFQIEHRPPSNYKLLAISDEYGHADVGTALIITLPTAINMLKGWGQFSKDDVMAIVESEELTEKEVEEMPDELRELYEMDEGVGGRNRRFDGVISFDDDGEADDIVPY</sequence>
<feature type="non-terminal residue" evidence="1">
    <location>
        <position position="1"/>
    </location>
</feature>
<organism evidence="1">
    <name type="scientific">marine sediment metagenome</name>
    <dbReference type="NCBI Taxonomy" id="412755"/>
    <lineage>
        <taxon>unclassified sequences</taxon>
        <taxon>metagenomes</taxon>
        <taxon>ecological metagenomes</taxon>
    </lineage>
</organism>
<comment type="caution">
    <text evidence="1">The sequence shown here is derived from an EMBL/GenBank/DDBJ whole genome shotgun (WGS) entry which is preliminary data.</text>
</comment>
<evidence type="ECO:0000313" key="1">
    <source>
        <dbReference type="EMBL" id="KKM61020.1"/>
    </source>
</evidence>
<gene>
    <name evidence="1" type="ORF">LCGC14_1535860</name>
</gene>
<dbReference type="Gene3D" id="3.30.420.240">
    <property type="match status" value="1"/>
</dbReference>
<reference evidence="1" key="1">
    <citation type="journal article" date="2015" name="Nature">
        <title>Complex archaea that bridge the gap between prokaryotes and eukaryotes.</title>
        <authorList>
            <person name="Spang A."/>
            <person name="Saw J.H."/>
            <person name="Jorgensen S.L."/>
            <person name="Zaremba-Niedzwiedzka K."/>
            <person name="Martijn J."/>
            <person name="Lind A.E."/>
            <person name="van Eijk R."/>
            <person name="Schleper C."/>
            <person name="Guy L."/>
            <person name="Ettema T.J."/>
        </authorList>
    </citation>
    <scope>NUCLEOTIDE SEQUENCE</scope>
</reference>
<protein>
    <recommendedName>
        <fullName evidence="2">Terminase large subunit gp17-like C-terminal domain-containing protein</fullName>
    </recommendedName>
</protein>
<proteinExistence type="predicted"/>
<dbReference type="AlphaFoldDB" id="A0A0F9LA82"/>
<accession>A0A0F9LA82</accession>
<dbReference type="EMBL" id="LAZR01011567">
    <property type="protein sequence ID" value="KKM61020.1"/>
    <property type="molecule type" value="Genomic_DNA"/>
</dbReference>
<name>A0A0F9LA82_9ZZZZ</name>